<dbReference type="AlphaFoldDB" id="A0A4Y7T6N3"/>
<reference evidence="1 2" key="1">
    <citation type="journal article" date="2019" name="Nat. Ecol. Evol.">
        <title>Megaphylogeny resolves global patterns of mushroom evolution.</title>
        <authorList>
            <person name="Varga T."/>
            <person name="Krizsan K."/>
            <person name="Foldi C."/>
            <person name="Dima B."/>
            <person name="Sanchez-Garcia M."/>
            <person name="Sanchez-Ramirez S."/>
            <person name="Szollosi G.J."/>
            <person name="Szarkandi J.G."/>
            <person name="Papp V."/>
            <person name="Albert L."/>
            <person name="Andreopoulos W."/>
            <person name="Angelini C."/>
            <person name="Antonin V."/>
            <person name="Barry K.W."/>
            <person name="Bougher N.L."/>
            <person name="Buchanan P."/>
            <person name="Buyck B."/>
            <person name="Bense V."/>
            <person name="Catcheside P."/>
            <person name="Chovatia M."/>
            <person name="Cooper J."/>
            <person name="Damon W."/>
            <person name="Desjardin D."/>
            <person name="Finy P."/>
            <person name="Geml J."/>
            <person name="Haridas S."/>
            <person name="Hughes K."/>
            <person name="Justo A."/>
            <person name="Karasinski D."/>
            <person name="Kautmanova I."/>
            <person name="Kiss B."/>
            <person name="Kocsube S."/>
            <person name="Kotiranta H."/>
            <person name="LaButti K.M."/>
            <person name="Lechner B.E."/>
            <person name="Liimatainen K."/>
            <person name="Lipzen A."/>
            <person name="Lukacs Z."/>
            <person name="Mihaltcheva S."/>
            <person name="Morgado L.N."/>
            <person name="Niskanen T."/>
            <person name="Noordeloos M.E."/>
            <person name="Ohm R.A."/>
            <person name="Ortiz-Santana B."/>
            <person name="Ovrebo C."/>
            <person name="Racz N."/>
            <person name="Riley R."/>
            <person name="Savchenko A."/>
            <person name="Shiryaev A."/>
            <person name="Soop K."/>
            <person name="Spirin V."/>
            <person name="Szebenyi C."/>
            <person name="Tomsovsky M."/>
            <person name="Tulloss R.E."/>
            <person name="Uehling J."/>
            <person name="Grigoriev I.V."/>
            <person name="Vagvolgyi C."/>
            <person name="Papp T."/>
            <person name="Martin F.M."/>
            <person name="Miettinen O."/>
            <person name="Hibbett D.S."/>
            <person name="Nagy L.G."/>
        </authorList>
    </citation>
    <scope>NUCLEOTIDE SEQUENCE [LARGE SCALE GENOMIC DNA]</scope>
    <source>
        <strain evidence="1 2">FP101781</strain>
    </source>
</reference>
<protein>
    <submittedName>
        <fullName evidence="1">Uncharacterized protein</fullName>
    </submittedName>
</protein>
<dbReference type="Proteomes" id="UP000298030">
    <property type="component" value="Unassembled WGS sequence"/>
</dbReference>
<name>A0A4Y7T6N3_COPMI</name>
<accession>A0A4Y7T6N3</accession>
<dbReference type="EMBL" id="QPFP01000026">
    <property type="protein sequence ID" value="TEB29618.1"/>
    <property type="molecule type" value="Genomic_DNA"/>
</dbReference>
<gene>
    <name evidence="1" type="ORF">FA13DRAFT_619165</name>
</gene>
<comment type="caution">
    <text evidence="1">The sequence shown here is derived from an EMBL/GenBank/DDBJ whole genome shotgun (WGS) entry which is preliminary data.</text>
</comment>
<evidence type="ECO:0000313" key="1">
    <source>
        <dbReference type="EMBL" id="TEB29618.1"/>
    </source>
</evidence>
<keyword evidence="2" id="KW-1185">Reference proteome</keyword>
<sequence>MPSSLSIQRPSSAPCTQLNIPVSTRPNASRGRARAIEKIPGENVCSASQPHLAGLPYAPVGGKVRTFRCRRQCKELVWFIYLEARLPYHVFGPHPRSPLLAHAFTLAPSFNYPNNVYPPSIEHWSRPWWSSTSTNPGSYSDVDLLRRNPSWT</sequence>
<proteinExistence type="predicted"/>
<evidence type="ECO:0000313" key="2">
    <source>
        <dbReference type="Proteomes" id="UP000298030"/>
    </source>
</evidence>
<organism evidence="1 2">
    <name type="scientific">Coprinellus micaceus</name>
    <name type="common">Glistening ink-cap mushroom</name>
    <name type="synonym">Coprinus micaceus</name>
    <dbReference type="NCBI Taxonomy" id="71717"/>
    <lineage>
        <taxon>Eukaryota</taxon>
        <taxon>Fungi</taxon>
        <taxon>Dikarya</taxon>
        <taxon>Basidiomycota</taxon>
        <taxon>Agaricomycotina</taxon>
        <taxon>Agaricomycetes</taxon>
        <taxon>Agaricomycetidae</taxon>
        <taxon>Agaricales</taxon>
        <taxon>Agaricineae</taxon>
        <taxon>Psathyrellaceae</taxon>
        <taxon>Coprinellus</taxon>
    </lineage>
</organism>